<dbReference type="AlphaFoldDB" id="A0A1I7WSR2"/>
<protein>
    <submittedName>
        <fullName evidence="2">DUF5753 domain-containing protein</fullName>
    </submittedName>
</protein>
<dbReference type="WBParaSite" id="Hba_08180">
    <property type="protein sequence ID" value="Hba_08180"/>
    <property type="gene ID" value="Hba_08180"/>
</dbReference>
<dbReference type="Proteomes" id="UP000095283">
    <property type="component" value="Unplaced"/>
</dbReference>
<sequence length="78" mass="9216">MRKAALYILVDRVGYVRDRTSLDDIMRLLAMAADDPDPAIRIYIPTILSTTPPFTTYNRFEIYVVIVYRKFQVLIFLW</sequence>
<proteinExistence type="predicted"/>
<keyword evidence="1" id="KW-1185">Reference proteome</keyword>
<name>A0A1I7WSR2_HETBA</name>
<reference evidence="2" key="1">
    <citation type="submission" date="2016-11" db="UniProtKB">
        <authorList>
            <consortium name="WormBaseParasite"/>
        </authorList>
    </citation>
    <scope>IDENTIFICATION</scope>
</reference>
<evidence type="ECO:0000313" key="2">
    <source>
        <dbReference type="WBParaSite" id="Hba_08180"/>
    </source>
</evidence>
<evidence type="ECO:0000313" key="1">
    <source>
        <dbReference type="Proteomes" id="UP000095283"/>
    </source>
</evidence>
<accession>A0A1I7WSR2</accession>
<organism evidence="1 2">
    <name type="scientific">Heterorhabditis bacteriophora</name>
    <name type="common">Entomopathogenic nematode worm</name>
    <dbReference type="NCBI Taxonomy" id="37862"/>
    <lineage>
        <taxon>Eukaryota</taxon>
        <taxon>Metazoa</taxon>
        <taxon>Ecdysozoa</taxon>
        <taxon>Nematoda</taxon>
        <taxon>Chromadorea</taxon>
        <taxon>Rhabditida</taxon>
        <taxon>Rhabditina</taxon>
        <taxon>Rhabditomorpha</taxon>
        <taxon>Strongyloidea</taxon>
        <taxon>Heterorhabditidae</taxon>
        <taxon>Heterorhabditis</taxon>
    </lineage>
</organism>